<sequence>MKFLAIALLVSLTYTTYAQDAVLVFSRTKGYRHASIGAGKVALMKMGQENKFRVDTTEDANMFTYDNLKKYKAVIFLSTTGDVLDSLQQIAFEKYIKKGGGYVGIHAAADTEYKWPWYNELCGAYFLSHPKQQDAEVEVIDKKHPSTKDLPDRWKRFDEWYSYKSIVAGPTVLAKLDEKTYTGGANGDNHPIAWYRKFDGGRSFYTGMGHTDASYVDPLFVGHLLGGVKWAMGKAK</sequence>
<dbReference type="EMBL" id="JAFMYW010000004">
    <property type="protein sequence ID" value="MBO0949746.1"/>
    <property type="molecule type" value="Genomic_DNA"/>
</dbReference>
<organism evidence="3 4">
    <name type="scientific">Fibrella forsythiae</name>
    <dbReference type="NCBI Taxonomy" id="2817061"/>
    <lineage>
        <taxon>Bacteria</taxon>
        <taxon>Pseudomonadati</taxon>
        <taxon>Bacteroidota</taxon>
        <taxon>Cytophagia</taxon>
        <taxon>Cytophagales</taxon>
        <taxon>Spirosomataceae</taxon>
        <taxon>Fibrella</taxon>
    </lineage>
</organism>
<evidence type="ECO:0000313" key="4">
    <source>
        <dbReference type="Proteomes" id="UP000664628"/>
    </source>
</evidence>
<feature type="chain" id="PRO_5045284267" evidence="1">
    <location>
        <begin position="21"/>
        <end position="236"/>
    </location>
</feature>
<dbReference type="InterPro" id="IPR029010">
    <property type="entry name" value="ThuA-like"/>
</dbReference>
<feature type="signal peptide" evidence="1">
    <location>
        <begin position="1"/>
        <end position="20"/>
    </location>
</feature>
<dbReference type="Pfam" id="PF06283">
    <property type="entry name" value="ThuA"/>
    <property type="match status" value="1"/>
</dbReference>
<protein>
    <submittedName>
        <fullName evidence="3">ThuA domain-containing protein</fullName>
    </submittedName>
</protein>
<dbReference type="SUPFAM" id="SSF52317">
    <property type="entry name" value="Class I glutamine amidotransferase-like"/>
    <property type="match status" value="1"/>
</dbReference>
<feature type="domain" description="ThuA-like" evidence="2">
    <location>
        <begin position="22"/>
        <end position="231"/>
    </location>
</feature>
<dbReference type="PANTHER" id="PTHR40469:SF2">
    <property type="entry name" value="GALACTOSE-BINDING DOMAIN-LIKE SUPERFAMILY PROTEIN"/>
    <property type="match status" value="1"/>
</dbReference>
<gene>
    <name evidence="3" type="ORF">J2I46_14210</name>
</gene>
<reference evidence="3 4" key="1">
    <citation type="submission" date="2021-03" db="EMBL/GenBank/DDBJ databases">
        <title>Fibrella sp. HMF5405 genome sequencing and assembly.</title>
        <authorList>
            <person name="Kang H."/>
            <person name="Kim H."/>
            <person name="Bae S."/>
            <person name="Joh K."/>
        </authorList>
    </citation>
    <scope>NUCLEOTIDE SEQUENCE [LARGE SCALE GENOMIC DNA]</scope>
    <source>
        <strain evidence="3 4">HMF5405</strain>
    </source>
</reference>
<evidence type="ECO:0000256" key="1">
    <source>
        <dbReference type="SAM" id="SignalP"/>
    </source>
</evidence>
<proteinExistence type="predicted"/>
<comment type="caution">
    <text evidence="3">The sequence shown here is derived from an EMBL/GenBank/DDBJ whole genome shotgun (WGS) entry which is preliminary data.</text>
</comment>
<dbReference type="Proteomes" id="UP000664628">
    <property type="component" value="Unassembled WGS sequence"/>
</dbReference>
<dbReference type="RefSeq" id="WP_207329712.1">
    <property type="nucleotide sequence ID" value="NZ_JAFMYW010000004.1"/>
</dbReference>
<evidence type="ECO:0000313" key="3">
    <source>
        <dbReference type="EMBL" id="MBO0949746.1"/>
    </source>
</evidence>
<dbReference type="PANTHER" id="PTHR40469">
    <property type="entry name" value="SECRETED GLYCOSYL HYDROLASE"/>
    <property type="match status" value="1"/>
</dbReference>
<dbReference type="Gene3D" id="3.40.50.880">
    <property type="match status" value="1"/>
</dbReference>
<name>A0ABS3JIA7_9BACT</name>
<evidence type="ECO:0000259" key="2">
    <source>
        <dbReference type="Pfam" id="PF06283"/>
    </source>
</evidence>
<keyword evidence="4" id="KW-1185">Reference proteome</keyword>
<keyword evidence="1" id="KW-0732">Signal</keyword>
<accession>A0ABS3JIA7</accession>
<dbReference type="InterPro" id="IPR029062">
    <property type="entry name" value="Class_I_gatase-like"/>
</dbReference>